<protein>
    <submittedName>
        <fullName evidence="2">Uncharacterized protein</fullName>
    </submittedName>
</protein>
<proteinExistence type="predicted"/>
<evidence type="ECO:0000313" key="3">
    <source>
        <dbReference type="Proteomes" id="UP000224634"/>
    </source>
</evidence>
<evidence type="ECO:0000256" key="1">
    <source>
        <dbReference type="SAM" id="MobiDB-lite"/>
    </source>
</evidence>
<dbReference type="PANTHER" id="PTHR42084">
    <property type="entry name" value="YALI0E26631P"/>
    <property type="match status" value="1"/>
</dbReference>
<feature type="region of interest" description="Disordered" evidence="1">
    <location>
        <begin position="146"/>
        <end position="236"/>
    </location>
</feature>
<dbReference type="AlphaFoldDB" id="A0A2B7XRI5"/>
<feature type="compositionally biased region" description="Basic and acidic residues" evidence="1">
    <location>
        <begin position="191"/>
        <end position="200"/>
    </location>
</feature>
<evidence type="ECO:0000313" key="2">
    <source>
        <dbReference type="EMBL" id="PGH11590.1"/>
    </source>
</evidence>
<feature type="region of interest" description="Disordered" evidence="1">
    <location>
        <begin position="1"/>
        <end position="77"/>
    </location>
</feature>
<feature type="compositionally biased region" description="Polar residues" evidence="1">
    <location>
        <begin position="20"/>
        <end position="38"/>
    </location>
</feature>
<comment type="caution">
    <text evidence="2">The sequence shown here is derived from an EMBL/GenBank/DDBJ whole genome shotgun (WGS) entry which is preliminary data.</text>
</comment>
<gene>
    <name evidence="2" type="ORF">AJ80_07060</name>
</gene>
<keyword evidence="3" id="KW-1185">Reference proteome</keyword>
<dbReference type="PANTHER" id="PTHR42084:SF1">
    <property type="entry name" value="SERINE_THREONINE-PROTEIN KINASE PPK6"/>
    <property type="match status" value="1"/>
</dbReference>
<dbReference type="EMBL" id="PDNA01000130">
    <property type="protein sequence ID" value="PGH11590.1"/>
    <property type="molecule type" value="Genomic_DNA"/>
</dbReference>
<dbReference type="Proteomes" id="UP000224634">
    <property type="component" value="Unassembled WGS sequence"/>
</dbReference>
<reference evidence="2 3" key="1">
    <citation type="submission" date="2017-10" db="EMBL/GenBank/DDBJ databases">
        <title>Comparative genomics in systemic dimorphic fungi from Ajellomycetaceae.</title>
        <authorList>
            <person name="Munoz J.F."/>
            <person name="Mcewen J.G."/>
            <person name="Clay O.K."/>
            <person name="Cuomo C.A."/>
        </authorList>
    </citation>
    <scope>NUCLEOTIDE SEQUENCE [LARGE SCALE GENOMIC DNA]</scope>
    <source>
        <strain evidence="2 3">UAMH7299</strain>
    </source>
</reference>
<dbReference type="OrthoDB" id="5420391at2759"/>
<feature type="region of interest" description="Disordered" evidence="1">
    <location>
        <begin position="357"/>
        <end position="378"/>
    </location>
</feature>
<accession>A0A2B7XRI5</accession>
<organism evidence="2 3">
    <name type="scientific">Polytolypa hystricis (strain UAMH7299)</name>
    <dbReference type="NCBI Taxonomy" id="1447883"/>
    <lineage>
        <taxon>Eukaryota</taxon>
        <taxon>Fungi</taxon>
        <taxon>Dikarya</taxon>
        <taxon>Ascomycota</taxon>
        <taxon>Pezizomycotina</taxon>
        <taxon>Eurotiomycetes</taxon>
        <taxon>Eurotiomycetidae</taxon>
        <taxon>Onygenales</taxon>
        <taxon>Onygenales incertae sedis</taxon>
        <taxon>Polytolypa</taxon>
    </lineage>
</organism>
<sequence>MSADLLAAFGDPNAPPSEPPGSTSRGPQVPSQNTQQQFLIPLDFEDNTLAGSNDHQPEDEVFGEFSSAVPPPKTQTSLSMDELWREDGGSTVLFDASTEAVPEEDDDEWGEFEYAETVSTGNKVPDLLSSDKSEIEEKNVNMPSTAVFKPPITSIPPKSQNLVDLLSDDIDAPHQSAMDSAIGAVRPKNSKPADERKPDVRSPPSPSWQVEPDDDWGDFTDGIATEGATTAGDVSDDLKATQLDSTRSQPNHETPKPTVSTNKIATKAVDAKAERNSSQIRPTNIPPPSILLAVFPPLLEELHQRATRFIASTKGKDHVSPDPNLAQSIASSLKVMARIFLGRPHRWKRDTILSQSTRIGPSRSGKSGGMKLSSVNKNENVKEEKEAVEVLEAWRRRGAVLNSAILAAGGHSVPILTGNVQVRTAAGALKASHACALCGLKREERIPRVDEDVYDSFEEWWVDHWGHADCKVFWETNSATLDQR</sequence>
<name>A0A2B7XRI5_POLH7</name>
<dbReference type="STRING" id="1447883.A0A2B7XRI5"/>